<dbReference type="Gene3D" id="3.20.20.20">
    <property type="entry name" value="Dihydropteroate synthase-like"/>
    <property type="match status" value="1"/>
</dbReference>
<dbReference type="InterPro" id="IPR006158">
    <property type="entry name" value="Cobalamin-bd"/>
</dbReference>
<feature type="domain" description="Hcy-binding" evidence="19">
    <location>
        <begin position="9"/>
        <end position="329"/>
    </location>
</feature>
<dbReference type="Proteomes" id="UP000887566">
    <property type="component" value="Unplaced"/>
</dbReference>
<feature type="domain" description="B12-binding N-terminal" evidence="23">
    <location>
        <begin position="653"/>
        <end position="750"/>
    </location>
</feature>
<sequence>MARRREETFEALKKALRERIMVIDGAMGTMIQMEHLEEHDFRGELLKDHHKSLQGNNDLLSVTRPDVIYEIHKKYLEAGADFVETNTFSGTTIAQADYACEHLVDEINRLSAQIAKRAANDVTKATGRRRFVCGAMGPTNKTLSISPSVEKPDYRNVTFQELVTAYSQQAKALLEGGVDVLLVETVFDSANAKAALFAIRGIFEDEGYEEVPVFLSGTIVDLSGRTLSGQTGEAFLISTAQGRSICVGLNCALGAKEMRPFIEVMSSNTKSFIICYPNAGLPNALGGYDETPETMAASIKSFAMDGLVNIVGGCCGSTPDHIAAIARAVEGVAPRIPPEELFEEFTQLSGLEPMRIGPYTNFVNIGERCNVAGSRRFCNLIKNEKYEEAIEVARVQVESGAQVLDVNMDEGLLDGPFAMAKFLRLVAAEPDVSKVPICIDSSDFAVLVAGLEACQGKCIVNSISLKEGEEAFLNKARLIQRYGAAVVIMAFDEEGQATDVDRKYAICERSYHLLVDKLNFDPHDIIFDPNILTIATGMEEHATYGISFIESTKKIKDNLPGCRVSGGVSNISFSFRGMERVREAMHSVFLYHAIKAGMDMGIVNAGALPLYTDIEPELLQLCEDLLWNRDPGATEKMLLLAQRLSKGDKVESEVENWRLESVESRLAHALVKGIDTYIIEDTEEARLDTVKYPRPLNVIERPLMAGMSIVGELFGAGKMFLPQVIKSARVMKKAVGHLIPFMELERAERLRQRQLLDADAEHENPYQGTIVMATVKGDVHDIGKNIVGVVLGCNNFRVIDLGVMTPCEKIIQTAIDEKADFIGLSGLITPSLDEMVHVAREMQRRQLSIPLLIGGATTSKTHTAVKIAPRYQFPTVHVLDASKSVVVCSSLIDENNREEFIEDIKEEYVDVCKEHFDSLKQRRYVGIDAARQRSFKIDWTDFEAVRPSFLGKRSFKNYDMNQLIPYIDWKPFFDVWQLRGKYPNRGYPRIFDDPDVGAEAKRVFQDAQNMLKRLIDDNTISAHAVVAFFPAAANGDDILVYDPEDVDHRSQPIATFYGLRQQTDREHDQPCFCMSDFIAPLSANKRDYIGVFACTAGVGADELCAKMVTDQLDDYSSIMVKALADRLAEAFAEELHARVRRELWGYAPEETMAAEDMLRIKYDGIRPAPGYPTQPDHTEKWTVWKLLDAKNEARIELTESLAMLPAASVCGLYFGHPKSQYFAVGKIDKDQVSDYAKRKGDSDVNVEKWLSPILGYEAFEE</sequence>
<evidence type="ECO:0000259" key="23">
    <source>
        <dbReference type="PROSITE" id="PS51337"/>
    </source>
</evidence>
<keyword evidence="9 15" id="KW-0949">S-adenosyl-L-methionine</keyword>
<dbReference type="Gene3D" id="3.10.196.10">
    <property type="entry name" value="Vitamin B12-dependent methionine synthase, activation domain"/>
    <property type="match status" value="1"/>
</dbReference>
<dbReference type="SMART" id="SM01018">
    <property type="entry name" value="B12-binding_2"/>
    <property type="match status" value="1"/>
</dbReference>
<dbReference type="Gene3D" id="1.10.1240.10">
    <property type="entry name" value="Methionine synthase domain"/>
    <property type="match status" value="1"/>
</dbReference>
<evidence type="ECO:0000256" key="3">
    <source>
        <dbReference type="ARBA" id="ARBA00005178"/>
    </source>
</evidence>
<dbReference type="PROSITE" id="PS51337">
    <property type="entry name" value="B12_BINDING_NTER"/>
    <property type="match status" value="1"/>
</dbReference>
<feature type="binding site" evidence="16 18">
    <location>
        <position position="314"/>
    </location>
    <ligand>
        <name>Zn(2+)</name>
        <dbReference type="ChEBI" id="CHEBI:29105"/>
    </ligand>
</feature>
<evidence type="ECO:0000256" key="2">
    <source>
        <dbReference type="ARBA" id="ARBA00001956"/>
    </source>
</evidence>
<dbReference type="FunFam" id="1.10.1240.10:FF:000001">
    <property type="entry name" value="Methionine synthase"/>
    <property type="match status" value="1"/>
</dbReference>
<feature type="binding site" evidence="16 18">
    <location>
        <position position="315"/>
    </location>
    <ligand>
        <name>Zn(2+)</name>
        <dbReference type="ChEBI" id="CHEBI:29105"/>
    </ligand>
</feature>
<keyword evidence="24" id="KW-1185">Reference proteome</keyword>
<evidence type="ECO:0000256" key="8">
    <source>
        <dbReference type="ARBA" id="ARBA00022679"/>
    </source>
</evidence>
<dbReference type="SUPFAM" id="SSF51717">
    <property type="entry name" value="Dihydropteroate synthetase-like"/>
    <property type="match status" value="1"/>
</dbReference>
<feature type="binding site" evidence="17">
    <location>
        <position position="881"/>
    </location>
    <ligand>
        <name>methylcob(III)alamin</name>
        <dbReference type="ChEBI" id="CHEBI:28115"/>
    </ligand>
</feature>
<evidence type="ECO:0000259" key="22">
    <source>
        <dbReference type="PROSITE" id="PS51332"/>
    </source>
</evidence>
<evidence type="ECO:0000256" key="5">
    <source>
        <dbReference type="ARBA" id="ARBA00022603"/>
    </source>
</evidence>
<keyword evidence="11" id="KW-0677">Repeat</keyword>
<dbReference type="InterPro" id="IPR033706">
    <property type="entry name" value="Met_synthase_B12-bd"/>
</dbReference>
<protein>
    <recommendedName>
        <fullName evidence="15">Methionine synthase</fullName>
        <ecNumber evidence="15">2.1.1.13</ecNumber>
    </recommendedName>
    <alternativeName>
        <fullName evidence="15">5-methyltetrahydrofolate--homocysteine methyltransferase</fullName>
    </alternativeName>
</protein>
<reference evidence="25" key="1">
    <citation type="submission" date="2022-11" db="UniProtKB">
        <authorList>
            <consortium name="WormBaseParasite"/>
        </authorList>
    </citation>
    <scope>IDENTIFICATION</scope>
</reference>
<dbReference type="SUPFAM" id="SSF47644">
    <property type="entry name" value="Methionine synthase domain"/>
    <property type="match status" value="1"/>
</dbReference>
<evidence type="ECO:0000256" key="6">
    <source>
        <dbReference type="ARBA" id="ARBA00022605"/>
    </source>
</evidence>
<dbReference type="NCBIfam" id="TIGR02082">
    <property type="entry name" value="metH"/>
    <property type="match status" value="1"/>
</dbReference>
<evidence type="ECO:0000256" key="18">
    <source>
        <dbReference type="PROSITE-ProRule" id="PRU00333"/>
    </source>
</evidence>
<dbReference type="GO" id="GO:0031419">
    <property type="term" value="F:cobalamin binding"/>
    <property type="evidence" value="ECO:0007669"/>
    <property type="project" value="UniProtKB-UniRule"/>
</dbReference>
<evidence type="ECO:0000256" key="4">
    <source>
        <dbReference type="ARBA" id="ARBA00010398"/>
    </source>
</evidence>
<dbReference type="PANTHER" id="PTHR45833">
    <property type="entry name" value="METHIONINE SYNTHASE"/>
    <property type="match status" value="1"/>
</dbReference>
<evidence type="ECO:0000313" key="25">
    <source>
        <dbReference type="WBParaSite" id="PSAMB.scaffold1161size35105.g11461.t1"/>
    </source>
</evidence>
<dbReference type="Gene3D" id="3.20.20.330">
    <property type="entry name" value="Homocysteine-binding-like domain"/>
    <property type="match status" value="1"/>
</dbReference>
<comment type="similarity">
    <text evidence="4">Belongs to the vitamin-B12 dependent methionine synthase family.</text>
</comment>
<dbReference type="InterPro" id="IPR003726">
    <property type="entry name" value="HCY_dom"/>
</dbReference>
<dbReference type="InterPro" id="IPR050554">
    <property type="entry name" value="Met_Synthase/Corrinoid"/>
</dbReference>
<proteinExistence type="inferred from homology"/>
<dbReference type="PROSITE" id="PS50970">
    <property type="entry name" value="HCY"/>
    <property type="match status" value="1"/>
</dbReference>
<feature type="binding site" description="axial binding residue" evidence="16">
    <location>
        <position position="780"/>
    </location>
    <ligand>
        <name>methylcob(III)alamin</name>
        <dbReference type="ChEBI" id="CHEBI:28115"/>
    </ligand>
    <ligandPart>
        <name>Co</name>
        <dbReference type="ChEBI" id="CHEBI:27638"/>
    </ligandPart>
</feature>
<evidence type="ECO:0000259" key="20">
    <source>
        <dbReference type="PROSITE" id="PS50972"/>
    </source>
</evidence>
<dbReference type="Gene3D" id="3.40.50.280">
    <property type="entry name" value="Cobalamin-binding domain"/>
    <property type="match status" value="1"/>
</dbReference>
<dbReference type="CDD" id="cd02069">
    <property type="entry name" value="methionine_synthase_B12_BD"/>
    <property type="match status" value="1"/>
</dbReference>
<dbReference type="Pfam" id="PF02574">
    <property type="entry name" value="S-methyl_trans"/>
    <property type="match status" value="1"/>
</dbReference>
<feature type="binding site" evidence="17">
    <location>
        <begin position="1221"/>
        <end position="1222"/>
    </location>
    <ligand>
        <name>S-adenosyl-L-methionine</name>
        <dbReference type="ChEBI" id="CHEBI:59789"/>
    </ligand>
</feature>
<keyword evidence="8 15" id="KW-0808">Transferase</keyword>
<dbReference type="PROSITE" id="PS50974">
    <property type="entry name" value="ADOMET_ACTIVATION"/>
    <property type="match status" value="1"/>
</dbReference>
<evidence type="ECO:0000256" key="1">
    <source>
        <dbReference type="ARBA" id="ARBA00001947"/>
    </source>
</evidence>
<feature type="binding site" evidence="17">
    <location>
        <position position="700"/>
    </location>
    <ligand>
        <name>methylcob(III)alamin</name>
        <dbReference type="ChEBI" id="CHEBI:28115"/>
    </ligand>
</feature>
<dbReference type="SUPFAM" id="SSF52242">
    <property type="entry name" value="Cobalamin (vitamin B12)-binding domain"/>
    <property type="match status" value="1"/>
</dbReference>
<accession>A0A914UQN3</accession>
<dbReference type="InterPro" id="IPR036594">
    <property type="entry name" value="Meth_synthase_dom"/>
</dbReference>
<evidence type="ECO:0000259" key="21">
    <source>
        <dbReference type="PROSITE" id="PS50974"/>
    </source>
</evidence>
<dbReference type="GO" id="GO:0008270">
    <property type="term" value="F:zinc ion binding"/>
    <property type="evidence" value="ECO:0007669"/>
    <property type="project" value="UniProtKB-UniRule"/>
</dbReference>
<organism evidence="24 25">
    <name type="scientific">Plectus sambesii</name>
    <dbReference type="NCBI Taxonomy" id="2011161"/>
    <lineage>
        <taxon>Eukaryota</taxon>
        <taxon>Metazoa</taxon>
        <taxon>Ecdysozoa</taxon>
        <taxon>Nematoda</taxon>
        <taxon>Chromadorea</taxon>
        <taxon>Plectida</taxon>
        <taxon>Plectina</taxon>
        <taxon>Plectoidea</taxon>
        <taxon>Plectidae</taxon>
        <taxon>Plectus</taxon>
    </lineage>
</organism>
<evidence type="ECO:0000256" key="15">
    <source>
        <dbReference type="PIRNR" id="PIRNR000381"/>
    </source>
</evidence>
<keyword evidence="5 15" id="KW-0489">Methyltransferase</keyword>
<feature type="binding site" evidence="17">
    <location>
        <position position="829"/>
    </location>
    <ligand>
        <name>methylcob(III)alamin</name>
        <dbReference type="ChEBI" id="CHEBI:28115"/>
    </ligand>
</feature>
<feature type="binding site" evidence="17">
    <location>
        <position position="1166"/>
    </location>
    <ligand>
        <name>S-adenosyl-L-methionine</name>
        <dbReference type="ChEBI" id="CHEBI:59789"/>
    </ligand>
</feature>
<keyword evidence="13 15" id="KW-0486">Methionine biosynthesis</keyword>
<dbReference type="Gene3D" id="1.10.288.10">
    <property type="entry name" value="Cobalamin-dependent Methionine Synthase, domain 2"/>
    <property type="match status" value="1"/>
</dbReference>
<evidence type="ECO:0000256" key="9">
    <source>
        <dbReference type="ARBA" id="ARBA00022691"/>
    </source>
</evidence>
<dbReference type="NCBIfam" id="NF007024">
    <property type="entry name" value="PRK09490.1"/>
    <property type="match status" value="1"/>
</dbReference>
<comment type="pathway">
    <text evidence="3 15">Amino-acid biosynthesis; L-methionine biosynthesis via de novo pathway; L-methionine from L-homocysteine (MetH route): step 1/1.</text>
</comment>
<feature type="domain" description="Pterin-binding" evidence="20">
    <location>
        <begin position="362"/>
        <end position="623"/>
    </location>
</feature>
<dbReference type="InterPro" id="IPR011005">
    <property type="entry name" value="Dihydropteroate_synth-like_sf"/>
</dbReference>
<dbReference type="PROSITE" id="PS50972">
    <property type="entry name" value="PTERIN_BINDING"/>
    <property type="match status" value="1"/>
</dbReference>
<evidence type="ECO:0000256" key="12">
    <source>
        <dbReference type="ARBA" id="ARBA00022833"/>
    </source>
</evidence>
<dbReference type="GO" id="GO:0046653">
    <property type="term" value="P:tetrahydrofolate metabolic process"/>
    <property type="evidence" value="ECO:0007669"/>
    <property type="project" value="TreeGrafter"/>
</dbReference>
<dbReference type="SUPFAM" id="SSF82282">
    <property type="entry name" value="Homocysteine S-methyltransferase"/>
    <property type="match status" value="1"/>
</dbReference>
<dbReference type="Pfam" id="PF00809">
    <property type="entry name" value="Pterin_bind"/>
    <property type="match status" value="1"/>
</dbReference>
<name>A0A914UQN3_9BILA</name>
<dbReference type="SUPFAM" id="SSF56507">
    <property type="entry name" value="Methionine synthase activation domain-like"/>
    <property type="match status" value="1"/>
</dbReference>
<dbReference type="AlphaFoldDB" id="A0A914UQN3"/>
<dbReference type="PANTHER" id="PTHR45833:SF1">
    <property type="entry name" value="METHIONINE SYNTHASE"/>
    <property type="match status" value="1"/>
</dbReference>
<dbReference type="WBParaSite" id="PSAMB.scaffold1161size35105.g11461.t1">
    <property type="protein sequence ID" value="PSAMB.scaffold1161size35105.g11461.t1"/>
    <property type="gene ID" value="PSAMB.scaffold1161size35105.g11461"/>
</dbReference>
<feature type="domain" description="AdoMet activation" evidence="21">
    <location>
        <begin position="918"/>
        <end position="1259"/>
    </location>
</feature>
<evidence type="ECO:0000256" key="11">
    <source>
        <dbReference type="ARBA" id="ARBA00022737"/>
    </source>
</evidence>
<evidence type="ECO:0000256" key="16">
    <source>
        <dbReference type="PIRSR" id="PIRSR000381-1"/>
    </source>
</evidence>
<dbReference type="CDD" id="cd00740">
    <property type="entry name" value="MeTr"/>
    <property type="match status" value="1"/>
</dbReference>
<dbReference type="InterPro" id="IPR036724">
    <property type="entry name" value="Cobalamin-bd_sf"/>
</dbReference>
<feature type="binding site" evidence="17">
    <location>
        <position position="968"/>
    </location>
    <ligand>
        <name>S-adenosyl-L-methionine</name>
        <dbReference type="ChEBI" id="CHEBI:59789"/>
    </ligand>
</feature>
<dbReference type="Pfam" id="PF02607">
    <property type="entry name" value="B12-binding_2"/>
    <property type="match status" value="1"/>
</dbReference>
<evidence type="ECO:0000256" key="13">
    <source>
        <dbReference type="ARBA" id="ARBA00023167"/>
    </source>
</evidence>
<evidence type="ECO:0000313" key="24">
    <source>
        <dbReference type="Proteomes" id="UP000887566"/>
    </source>
</evidence>
<dbReference type="EC" id="2.1.1.13" evidence="15"/>
<comment type="domain">
    <text evidence="15">Modular enzyme with four functionally distinct domains. The isolated Hcy-binding domain catalyzes methyl transfer from free methylcobalamin to homocysteine. The Hcy-binding domain in association with the pterin-binding domain catalyzes the methylation of cob(I)alamin by methyltetrahydrofolate and the methylation of homocysteine. The B12-binding domain binds the cofactor. The AdoMet activation domain binds S-adenosyl-L-methionine. Under aerobic conditions cob(I)alamin can be converted to inactive cob(II)alamin. Reductive methylation by S-adenosyl-L-methionine and flavodoxin regenerates methylcobalamin.</text>
</comment>
<keyword evidence="6 15" id="KW-0028">Amino-acid biosynthesis</keyword>
<dbReference type="InterPro" id="IPR037010">
    <property type="entry name" value="VitB12-dep_Met_synth_activ_sf"/>
</dbReference>
<dbReference type="GO" id="GO:0005829">
    <property type="term" value="C:cytosol"/>
    <property type="evidence" value="ECO:0007669"/>
    <property type="project" value="TreeGrafter"/>
</dbReference>
<dbReference type="GO" id="GO:0050667">
    <property type="term" value="P:homocysteine metabolic process"/>
    <property type="evidence" value="ECO:0007669"/>
    <property type="project" value="TreeGrafter"/>
</dbReference>
<evidence type="ECO:0000256" key="14">
    <source>
        <dbReference type="ARBA" id="ARBA00023285"/>
    </source>
</evidence>
<dbReference type="GO" id="GO:0032259">
    <property type="term" value="P:methylation"/>
    <property type="evidence" value="ECO:0007669"/>
    <property type="project" value="UniProtKB-KW"/>
</dbReference>
<feature type="binding site" evidence="17">
    <location>
        <begin position="777"/>
        <end position="781"/>
    </location>
    <ligand>
        <name>methylcob(III)alamin</name>
        <dbReference type="ChEBI" id="CHEBI:28115"/>
    </ligand>
</feature>
<dbReference type="FunFam" id="3.20.20.330:FF:000001">
    <property type="entry name" value="Methionine synthase"/>
    <property type="match status" value="1"/>
</dbReference>
<evidence type="ECO:0000259" key="19">
    <source>
        <dbReference type="PROSITE" id="PS50970"/>
    </source>
</evidence>
<dbReference type="InterPro" id="IPR003759">
    <property type="entry name" value="Cbl-bd_cap"/>
</dbReference>
<feature type="domain" description="B12-binding" evidence="22">
    <location>
        <begin position="767"/>
        <end position="902"/>
    </location>
</feature>
<dbReference type="FunFam" id="3.40.50.280:FF:000001">
    <property type="entry name" value="Methionine synthase"/>
    <property type="match status" value="1"/>
</dbReference>
<evidence type="ECO:0000256" key="17">
    <source>
        <dbReference type="PIRSR" id="PIRSR000381-2"/>
    </source>
</evidence>
<dbReference type="InterPro" id="IPR011822">
    <property type="entry name" value="MetH"/>
</dbReference>
<comment type="function">
    <text evidence="15">Catalyzes the transfer of a methyl group from methyl-cobalamin to homocysteine, yielding enzyme-bound cob(I)alamin and methionine. Subsequently, remethylates the cofactor using methyltetrahydrofolate.</text>
</comment>
<dbReference type="PIRSF" id="PIRSF000381">
    <property type="entry name" value="MetH"/>
    <property type="match status" value="1"/>
</dbReference>
<dbReference type="Pfam" id="PF02965">
    <property type="entry name" value="Met_synt_B12"/>
    <property type="match status" value="1"/>
</dbReference>
<dbReference type="Pfam" id="PF02310">
    <property type="entry name" value="B12-binding"/>
    <property type="match status" value="1"/>
</dbReference>
<dbReference type="GO" id="GO:0008705">
    <property type="term" value="F:methionine synthase activity"/>
    <property type="evidence" value="ECO:0007669"/>
    <property type="project" value="UniProtKB-UniRule"/>
</dbReference>
<dbReference type="InterPro" id="IPR004223">
    <property type="entry name" value="VitB12-dep_Met_synth_activ_dom"/>
</dbReference>
<dbReference type="FunFam" id="3.20.20.20:FF:000002">
    <property type="entry name" value="Methionine synthase"/>
    <property type="match status" value="1"/>
</dbReference>
<comment type="cofactor">
    <cofactor evidence="1 15 18">
        <name>Zn(2+)</name>
        <dbReference type="ChEBI" id="CHEBI:29105"/>
    </cofactor>
</comment>
<dbReference type="InterPro" id="IPR000489">
    <property type="entry name" value="Pterin-binding_dom"/>
</dbReference>
<feature type="binding site" evidence="16 18">
    <location>
        <position position="251"/>
    </location>
    <ligand>
        <name>Zn(2+)</name>
        <dbReference type="ChEBI" id="CHEBI:29105"/>
    </ligand>
</feature>
<keyword evidence="10 15" id="KW-0479">Metal-binding</keyword>
<feature type="binding site" evidence="17">
    <location>
        <position position="825"/>
    </location>
    <ligand>
        <name>methylcob(III)alamin</name>
        <dbReference type="ChEBI" id="CHEBI:28115"/>
    </ligand>
</feature>
<comment type="catalytic activity">
    <reaction evidence="15">
        <text>(6S)-5-methyl-5,6,7,8-tetrahydrofolate + L-homocysteine = (6S)-5,6,7,8-tetrahydrofolate + L-methionine</text>
        <dbReference type="Rhea" id="RHEA:11172"/>
        <dbReference type="ChEBI" id="CHEBI:18608"/>
        <dbReference type="ChEBI" id="CHEBI:57453"/>
        <dbReference type="ChEBI" id="CHEBI:57844"/>
        <dbReference type="ChEBI" id="CHEBI:58199"/>
        <dbReference type="EC" id="2.1.1.13"/>
    </reaction>
</comment>
<comment type="cofactor">
    <cofactor evidence="2 15 16">
        <name>methylcob(III)alamin</name>
        <dbReference type="ChEBI" id="CHEBI:28115"/>
    </cofactor>
</comment>
<dbReference type="InterPro" id="IPR036589">
    <property type="entry name" value="HCY_dom_sf"/>
</dbReference>
<evidence type="ECO:0000256" key="10">
    <source>
        <dbReference type="ARBA" id="ARBA00022723"/>
    </source>
</evidence>
<keyword evidence="14 15" id="KW-0170">Cobalt</keyword>
<dbReference type="PROSITE" id="PS51332">
    <property type="entry name" value="B12_BINDING"/>
    <property type="match status" value="1"/>
</dbReference>
<evidence type="ECO:0000256" key="7">
    <source>
        <dbReference type="ARBA" id="ARBA00022628"/>
    </source>
</evidence>
<keyword evidence="12 15" id="KW-0862">Zinc</keyword>
<keyword evidence="7 15" id="KW-0846">Cobalamin</keyword>